<evidence type="ECO:0000313" key="1">
    <source>
        <dbReference type="EMBL" id="GJT94623.1"/>
    </source>
</evidence>
<reference evidence="1" key="1">
    <citation type="journal article" date="2022" name="Int. J. Mol. Sci.">
        <title>Draft Genome of Tanacetum Coccineum: Genomic Comparison of Closely Related Tanacetum-Family Plants.</title>
        <authorList>
            <person name="Yamashiro T."/>
            <person name="Shiraishi A."/>
            <person name="Nakayama K."/>
            <person name="Satake H."/>
        </authorList>
    </citation>
    <scope>NUCLEOTIDE SEQUENCE</scope>
</reference>
<reference evidence="1" key="2">
    <citation type="submission" date="2022-01" db="EMBL/GenBank/DDBJ databases">
        <authorList>
            <person name="Yamashiro T."/>
            <person name="Shiraishi A."/>
            <person name="Satake H."/>
            <person name="Nakayama K."/>
        </authorList>
    </citation>
    <scope>NUCLEOTIDE SEQUENCE</scope>
</reference>
<accession>A0ABQ5I3C6</accession>
<evidence type="ECO:0000313" key="2">
    <source>
        <dbReference type="Proteomes" id="UP001151760"/>
    </source>
</evidence>
<dbReference type="EMBL" id="BQNB010020313">
    <property type="protein sequence ID" value="GJT94623.1"/>
    <property type="molecule type" value="Genomic_DNA"/>
</dbReference>
<comment type="caution">
    <text evidence="1">The sequence shown here is derived from an EMBL/GenBank/DDBJ whole genome shotgun (WGS) entry which is preliminary data.</text>
</comment>
<proteinExistence type="predicted"/>
<protein>
    <submittedName>
        <fullName evidence="1">Uncharacterized protein</fullName>
    </submittedName>
</protein>
<name>A0ABQ5I3C6_9ASTR</name>
<gene>
    <name evidence="1" type="ORF">Tco_1090141</name>
</gene>
<keyword evidence="2" id="KW-1185">Reference proteome</keyword>
<sequence length="131" mass="15125">MIPLTAPSPVASLTTADTEGFLTELGARVKMQGGLIHDYMVRLEELSPALFERYDREVGELFTKSRAVRDEIFSQRYRFRSLEPEQERVAMTFGAIWRPLRLQLAKERRARLDLAEIVDSMRRGQEPRGDL</sequence>
<organism evidence="1 2">
    <name type="scientific">Tanacetum coccineum</name>
    <dbReference type="NCBI Taxonomy" id="301880"/>
    <lineage>
        <taxon>Eukaryota</taxon>
        <taxon>Viridiplantae</taxon>
        <taxon>Streptophyta</taxon>
        <taxon>Embryophyta</taxon>
        <taxon>Tracheophyta</taxon>
        <taxon>Spermatophyta</taxon>
        <taxon>Magnoliopsida</taxon>
        <taxon>eudicotyledons</taxon>
        <taxon>Gunneridae</taxon>
        <taxon>Pentapetalae</taxon>
        <taxon>asterids</taxon>
        <taxon>campanulids</taxon>
        <taxon>Asterales</taxon>
        <taxon>Asteraceae</taxon>
        <taxon>Asteroideae</taxon>
        <taxon>Anthemideae</taxon>
        <taxon>Anthemidinae</taxon>
        <taxon>Tanacetum</taxon>
    </lineage>
</organism>
<dbReference type="Proteomes" id="UP001151760">
    <property type="component" value="Unassembled WGS sequence"/>
</dbReference>